<sequence length="386" mass="44178">MRIAGGLDSATGFSQYNEGSILVSDDSLLSENFMCLQLITSSREEIYNNPNPQSDFFCRPRSLSWTKETEAITLEMFTKFYKEVNGIKTNPVIITVDNIRLQITAEAVYFLIDGKAANAIVGNKNTHACPVCISGPVGVICPSYFHSWLNSTEWLIRNAAKKRIPNNPALKHPEVQSEHRRISNKLEDRFEAHVNRPKPGGCGSSNNGNLARLLLSDPTAFSDILGINRKLVENLRKISSLALSSQRLEPEKVKILYEELEKNILTEFPFIKKLPPCLHKYKHLSEYITKLPYTMNFVDEQAGERMHKRHNFSRPNLARKTTPEDNMYDIMVAALAWSDIKISYTTFKKRRNCNANEDHDIDLAQFYEGHQMETRNQHKRMRKALI</sequence>
<dbReference type="OrthoDB" id="7867667at2759"/>
<keyword evidence="2" id="KW-1185">Reference proteome</keyword>
<reference evidence="1" key="2">
    <citation type="submission" date="2020-05" db="UniProtKB">
        <authorList>
            <consortium name="EnsemblMetazoa"/>
        </authorList>
    </citation>
    <scope>IDENTIFICATION</scope>
    <source>
        <strain evidence="1">LVP_AGWG</strain>
    </source>
</reference>
<name>A0A6I8U0I6_AEDAE</name>
<reference evidence="1 2" key="1">
    <citation type="submission" date="2017-06" db="EMBL/GenBank/DDBJ databases">
        <title>Aedes aegypti genome working group (AGWG) sequencing and assembly.</title>
        <authorList>
            <consortium name="Aedes aegypti Genome Working Group (AGWG)"/>
            <person name="Matthews B.J."/>
        </authorList>
    </citation>
    <scope>NUCLEOTIDE SEQUENCE [LARGE SCALE GENOMIC DNA]</scope>
    <source>
        <strain evidence="1 2">LVP_AGWG</strain>
    </source>
</reference>
<dbReference type="InParanoid" id="A0A6I8U0I6"/>
<dbReference type="Proteomes" id="UP000008820">
    <property type="component" value="Chromosome 2"/>
</dbReference>
<evidence type="ECO:0000313" key="1">
    <source>
        <dbReference type="EnsemblMetazoa" id="AAEL020141-PA"/>
    </source>
</evidence>
<proteinExistence type="predicted"/>
<evidence type="ECO:0000313" key="2">
    <source>
        <dbReference type="Proteomes" id="UP000008820"/>
    </source>
</evidence>
<gene>
    <name evidence="1" type="primary">110675147</name>
</gene>
<dbReference type="AlphaFoldDB" id="A0A6I8U0I6"/>
<protein>
    <submittedName>
        <fullName evidence="1">Uncharacterized protein</fullName>
    </submittedName>
</protein>
<dbReference type="EnsemblMetazoa" id="AAEL020141-RA">
    <property type="protein sequence ID" value="AAEL020141-PA"/>
    <property type="gene ID" value="AAEL020141"/>
</dbReference>
<organism evidence="1 2">
    <name type="scientific">Aedes aegypti</name>
    <name type="common">Yellowfever mosquito</name>
    <name type="synonym">Culex aegypti</name>
    <dbReference type="NCBI Taxonomy" id="7159"/>
    <lineage>
        <taxon>Eukaryota</taxon>
        <taxon>Metazoa</taxon>
        <taxon>Ecdysozoa</taxon>
        <taxon>Arthropoda</taxon>
        <taxon>Hexapoda</taxon>
        <taxon>Insecta</taxon>
        <taxon>Pterygota</taxon>
        <taxon>Neoptera</taxon>
        <taxon>Endopterygota</taxon>
        <taxon>Diptera</taxon>
        <taxon>Nematocera</taxon>
        <taxon>Culicoidea</taxon>
        <taxon>Culicidae</taxon>
        <taxon>Culicinae</taxon>
        <taxon>Aedini</taxon>
        <taxon>Aedes</taxon>
        <taxon>Stegomyia</taxon>
    </lineage>
</organism>
<accession>A0A6I8U0I6</accession>